<keyword evidence="4" id="KW-1185">Reference proteome</keyword>
<protein>
    <submittedName>
        <fullName evidence="2">Uncharacterized protein</fullName>
    </submittedName>
</protein>
<accession>A0A328FB61</accession>
<dbReference type="RefSeq" id="WP_111959213.1">
    <property type="nucleotide sequence ID" value="NZ_CP036313.1"/>
</dbReference>
<proteinExistence type="predicted"/>
<dbReference type="AlphaFoldDB" id="A0A328FB61"/>
<organism evidence="2 3">
    <name type="scientific">Desulfobacter hydrogenophilus</name>
    <dbReference type="NCBI Taxonomy" id="2291"/>
    <lineage>
        <taxon>Bacteria</taxon>
        <taxon>Pseudomonadati</taxon>
        <taxon>Thermodesulfobacteriota</taxon>
        <taxon>Desulfobacteria</taxon>
        <taxon>Desulfobacterales</taxon>
        <taxon>Desulfobacteraceae</taxon>
        <taxon>Desulfobacter</taxon>
    </lineage>
</organism>
<name>A0A328FB61_9BACT</name>
<dbReference type="Proteomes" id="UP000248798">
    <property type="component" value="Unassembled WGS sequence"/>
</dbReference>
<reference evidence="1 4" key="2">
    <citation type="submission" date="2019-02" db="EMBL/GenBank/DDBJ databases">
        <title>Complete genome sequence of Desulfobacter hydrogenophilus AcRS1.</title>
        <authorList>
            <person name="Marietou A."/>
            <person name="Lund M.B."/>
            <person name="Marshall I.P.G."/>
            <person name="Schreiber L."/>
            <person name="Jorgensen B."/>
        </authorList>
    </citation>
    <scope>NUCLEOTIDE SEQUENCE [LARGE SCALE GENOMIC DNA]</scope>
    <source>
        <strain evidence="1 4">AcRS1</strain>
    </source>
</reference>
<gene>
    <name evidence="2" type="ORF">DO021_17935</name>
    <name evidence="1" type="ORF">EYB58_03780</name>
</gene>
<reference evidence="2 3" key="1">
    <citation type="submission" date="2018-06" db="EMBL/GenBank/DDBJ databases">
        <title>Complete Genome Sequence of Desulfobacter hydrogenophilus (DSM3380).</title>
        <authorList>
            <person name="Marietou A."/>
            <person name="Schreiber L."/>
            <person name="Marshall I."/>
            <person name="Jorgensen B."/>
        </authorList>
    </citation>
    <scope>NUCLEOTIDE SEQUENCE [LARGE SCALE GENOMIC DNA]</scope>
    <source>
        <strain evidence="2 3">DSM 3380</strain>
    </source>
</reference>
<dbReference type="EMBL" id="CP036313">
    <property type="protein sequence ID" value="QBH12121.1"/>
    <property type="molecule type" value="Genomic_DNA"/>
</dbReference>
<evidence type="ECO:0000313" key="2">
    <source>
        <dbReference type="EMBL" id="RAM00672.1"/>
    </source>
</evidence>
<dbReference type="EMBL" id="QLNI01000041">
    <property type="protein sequence ID" value="RAM00672.1"/>
    <property type="molecule type" value="Genomic_DNA"/>
</dbReference>
<evidence type="ECO:0000313" key="3">
    <source>
        <dbReference type="Proteomes" id="UP000248798"/>
    </source>
</evidence>
<evidence type="ECO:0000313" key="4">
    <source>
        <dbReference type="Proteomes" id="UP000293902"/>
    </source>
</evidence>
<evidence type="ECO:0000313" key="1">
    <source>
        <dbReference type="EMBL" id="QBH12121.1"/>
    </source>
</evidence>
<dbReference type="Proteomes" id="UP000293902">
    <property type="component" value="Chromosome"/>
</dbReference>
<sequence length="120" mass="13362">MQIKIISLILFLFVLATGLPDFLPAAERSPFDEPAVPPTALYNYETAKQQIEIIGLITTKAHGNVIVRTDPERPSAVYSKGSRVIVSLHGMEHIYRITQIKNRSILLKAGNGKTYEVEVK</sequence>